<dbReference type="SMART" id="SM00869">
    <property type="entry name" value="Autotransporter"/>
    <property type="match status" value="1"/>
</dbReference>
<proteinExistence type="predicted"/>
<dbReference type="Pfam" id="PF13018">
    <property type="entry name" value="ESPR"/>
    <property type="match status" value="1"/>
</dbReference>
<accession>C3X470</accession>
<dbReference type="Pfam" id="PF03797">
    <property type="entry name" value="Autotransporter"/>
    <property type="match status" value="1"/>
</dbReference>
<evidence type="ECO:0000256" key="1">
    <source>
        <dbReference type="ARBA" id="ARBA00022729"/>
    </source>
</evidence>
<dbReference type="InterPro" id="IPR036709">
    <property type="entry name" value="Autotransporte_beta_dom_sf"/>
</dbReference>
<dbReference type="SUPFAM" id="SSF51126">
    <property type="entry name" value="Pectin lyase-like"/>
    <property type="match status" value="1"/>
</dbReference>
<dbReference type="RefSeq" id="WP_020994898.1">
    <property type="nucleotide sequence ID" value="NZ_CABMNL010000001.1"/>
</dbReference>
<evidence type="ECO:0000313" key="6">
    <source>
        <dbReference type="Proteomes" id="UP000003973"/>
    </source>
</evidence>
<dbReference type="SUPFAM" id="SSF103515">
    <property type="entry name" value="Autotransporter"/>
    <property type="match status" value="1"/>
</dbReference>
<evidence type="ECO:0000259" key="4">
    <source>
        <dbReference type="PROSITE" id="PS51208"/>
    </source>
</evidence>
<feature type="signal peptide" evidence="3">
    <location>
        <begin position="1"/>
        <end position="45"/>
    </location>
</feature>
<dbReference type="Proteomes" id="UP000003973">
    <property type="component" value="Unassembled WGS sequence"/>
</dbReference>
<dbReference type="PANTHER" id="PTHR35037:SF3">
    <property type="entry name" value="C-TERMINAL REGION OF AIDA-LIKE PROTEIN"/>
    <property type="match status" value="1"/>
</dbReference>
<feature type="domain" description="Autotransporter" evidence="4">
    <location>
        <begin position="604"/>
        <end position="876"/>
    </location>
</feature>
<keyword evidence="2" id="KW-0843">Virulence</keyword>
<evidence type="ECO:0000256" key="3">
    <source>
        <dbReference type="SAM" id="SignalP"/>
    </source>
</evidence>
<dbReference type="InterPro" id="IPR012332">
    <property type="entry name" value="Autotransporter_pectin_lyase_C"/>
</dbReference>
<dbReference type="Gene3D" id="2.160.20.20">
    <property type="match status" value="1"/>
</dbReference>
<dbReference type="InterPro" id="IPR006315">
    <property type="entry name" value="OM_autotransptr_brl_dom"/>
</dbReference>
<dbReference type="GO" id="GO:0019867">
    <property type="term" value="C:outer membrane"/>
    <property type="evidence" value="ECO:0007669"/>
    <property type="project" value="InterPro"/>
</dbReference>
<dbReference type="HOGENOM" id="CLU_002318_1_0_4"/>
<organism evidence="5 6">
    <name type="scientific">Oxalobacter paraformigenes</name>
    <dbReference type="NCBI Taxonomy" id="556268"/>
    <lineage>
        <taxon>Bacteria</taxon>
        <taxon>Pseudomonadati</taxon>
        <taxon>Pseudomonadota</taxon>
        <taxon>Betaproteobacteria</taxon>
        <taxon>Burkholderiales</taxon>
        <taxon>Oxalobacteraceae</taxon>
        <taxon>Oxalobacter</taxon>
    </lineage>
</organism>
<dbReference type="eggNOG" id="COG3468">
    <property type="taxonomic scope" value="Bacteria"/>
</dbReference>
<protein>
    <submittedName>
        <fullName evidence="5">Outer membrane autotransporter barrel domain-containing protein</fullName>
    </submittedName>
</protein>
<dbReference type="Pfam" id="PF03212">
    <property type="entry name" value="Pertactin"/>
    <property type="match status" value="1"/>
</dbReference>
<dbReference type="InterPro" id="IPR051551">
    <property type="entry name" value="Autotransporter_adhesion"/>
</dbReference>
<dbReference type="Gene3D" id="2.40.128.130">
    <property type="entry name" value="Autotransporter beta-domain"/>
    <property type="match status" value="1"/>
</dbReference>
<dbReference type="AlphaFoldDB" id="C3X470"/>
<dbReference type="PROSITE" id="PS51208">
    <property type="entry name" value="AUTOTRANSPORTER"/>
    <property type="match status" value="1"/>
</dbReference>
<keyword evidence="1 3" id="KW-0732">Signal</keyword>
<comment type="caution">
    <text evidence="5">The sequence shown here is derived from an EMBL/GenBank/DDBJ whole genome shotgun (WGS) entry which is preliminary data.</text>
</comment>
<dbReference type="EMBL" id="ACDP02000008">
    <property type="protein sequence ID" value="EEO28006.2"/>
    <property type="molecule type" value="Genomic_DNA"/>
</dbReference>
<dbReference type="NCBIfam" id="TIGR01414">
    <property type="entry name" value="autotrans_barl"/>
    <property type="match status" value="1"/>
</dbReference>
<evidence type="ECO:0000256" key="2">
    <source>
        <dbReference type="ARBA" id="ARBA00023026"/>
    </source>
</evidence>
<dbReference type="PANTHER" id="PTHR35037">
    <property type="entry name" value="C-TERMINAL REGION OF AIDA-LIKE PROTEIN"/>
    <property type="match status" value="1"/>
</dbReference>
<dbReference type="InterPro" id="IPR004899">
    <property type="entry name" value="Pertactin_central"/>
</dbReference>
<feature type="chain" id="PRO_5002932771" evidence="3">
    <location>
        <begin position="46"/>
        <end position="876"/>
    </location>
</feature>
<sequence length="876" mass="94079">MNRIFKIIYSRARGLYMVGSENLRTHAGKTAAAVAAIALCSSAFAAGPFEYTGDRWYGMGYWRDTDQEYSSVNILLNTNEDDLAGIALGSTRLDVTDKNSPSVVTVNGLSSPTVMRGISLFDDGSGSASLSFAGNLDVRLDGKAGSAYGIAFWNGSQGEFSATGITVTGQGYQAFGLLLDNSFASFSDDFTVNVSGYSDMNVGVDLLGGQAVFEGIADITAKGGEHAWGMIGDDTSVVQAGDMNVRVSEAAVQGTGIHLFRGSQLTARDIQITVDSAAPAGIAVTDGSSLDANSAIVSVTDTAAIGQGADGFAVSEQGSTVNLKRVQVTVAGNGDEQNGFRVSTGGTLNIEESAIVKAKTAATVDAGTLTIQKDFYAHFLEESRLYAESDGKIAINEAGKGTVQFKGYSDLDLTSSSGNRILMNLAGPASYWDVTRDSRLTDLHLSGGTLNMSHISGFQTVTTHDLGGDNGLVKADTDFSTGETDKLVITGTASGQHGILVASSGTATVEETQYIVSDASGSATFTLANPGRKVDAGVYLYELSSRNAAEGATEWYLTRATGKDNTPERAPTAEAVLAMASAGAQNALYQNSLMDVRKRLGEVRDGVRDGLWASLAGWKDTLSGYESARFRQEAYSFRLGLDRAINENWLVGAGFNAVIADQKTHGNNGRASGDADSQGVNLYATWTHENGTYADFVATLDRYGQEIRTNMLDGRETKGKYHNWGYGLSVEAGRKFDRLGHDKTWFIEPQAQLSWYRVNGDTFQMDNGMRVKQDDADSLTGRLGIVAGRDLKREANRKGQYYLKAGLNHEFTGDQKIVLNDVSFREDRIMGTRFYYGAGMDWEMDKNTKLYGQIEREEGSHYTKEIEVRIGMKYVF</sequence>
<dbReference type="InterPro" id="IPR003991">
    <property type="entry name" value="Pertactin_virulence_factor"/>
</dbReference>
<dbReference type="PRINTS" id="PR01484">
    <property type="entry name" value="PRTACTNFAMLY"/>
</dbReference>
<dbReference type="InterPro" id="IPR005546">
    <property type="entry name" value="Autotransporte_beta"/>
</dbReference>
<keyword evidence="6" id="KW-1185">Reference proteome</keyword>
<dbReference type="InterPro" id="IPR024973">
    <property type="entry name" value="ESPR"/>
</dbReference>
<name>C3X470_9BURK</name>
<evidence type="ECO:0000313" key="5">
    <source>
        <dbReference type="EMBL" id="EEO28006.2"/>
    </source>
</evidence>
<dbReference type="InterPro" id="IPR011050">
    <property type="entry name" value="Pectin_lyase_fold/virulence"/>
</dbReference>
<gene>
    <name evidence="5" type="ORF">OFAG_01159</name>
</gene>
<reference evidence="5" key="1">
    <citation type="submission" date="2011-10" db="EMBL/GenBank/DDBJ databases">
        <title>The Genome Sequence of Oxalobacter formigenes HOxBLS.</title>
        <authorList>
            <consortium name="The Broad Institute Genome Sequencing Platform"/>
            <person name="Earl A."/>
            <person name="Ward D."/>
            <person name="Feldgarden M."/>
            <person name="Gevers D."/>
            <person name="Allison M.J."/>
            <person name="Humphrey S."/>
            <person name="Young S.K."/>
            <person name="Zeng Q."/>
            <person name="Gargeya S."/>
            <person name="Fitzgerald M."/>
            <person name="Haas B."/>
            <person name="Abouelleil A."/>
            <person name="Alvarado L."/>
            <person name="Arachchi H.M."/>
            <person name="Berlin A."/>
            <person name="Brown A."/>
            <person name="Chapman S.B."/>
            <person name="Chen Z."/>
            <person name="Dunbar C."/>
            <person name="Freedman E."/>
            <person name="Gearin G."/>
            <person name="Goldberg J."/>
            <person name="Griggs A."/>
            <person name="Gujja S."/>
            <person name="Heiman D."/>
            <person name="Howarth C."/>
            <person name="Larson L."/>
            <person name="Lui A."/>
            <person name="MacDonald P.J.P."/>
            <person name="Montmayeur A."/>
            <person name="Murphy C."/>
            <person name="Neiman D."/>
            <person name="Pearson M."/>
            <person name="Priest M."/>
            <person name="Roberts A."/>
            <person name="Saif S."/>
            <person name="Shea T."/>
            <person name="Shenoy N."/>
            <person name="Sisk P."/>
            <person name="Stolte C."/>
            <person name="Sykes S."/>
            <person name="Wortman J."/>
            <person name="Nusbaum C."/>
            <person name="Birren B."/>
        </authorList>
    </citation>
    <scope>NUCLEOTIDE SEQUENCE [LARGE SCALE GENOMIC DNA]</scope>
    <source>
        <strain evidence="5">HOxBLS</strain>
    </source>
</reference>